<evidence type="ECO:0000256" key="8">
    <source>
        <dbReference type="ARBA" id="ARBA00023066"/>
    </source>
</evidence>
<dbReference type="GO" id="GO:0008295">
    <property type="term" value="P:spermidine biosynthetic process"/>
    <property type="evidence" value="ECO:0007669"/>
    <property type="project" value="UniProtKB-KW"/>
</dbReference>
<evidence type="ECO:0000256" key="4">
    <source>
        <dbReference type="ARBA" id="ARBA00012357"/>
    </source>
</evidence>
<dbReference type="EMBL" id="CAIX01000008">
    <property type="protein sequence ID" value="CCI40376.1"/>
    <property type="molecule type" value="Genomic_DNA"/>
</dbReference>
<comment type="caution">
    <text evidence="15">The sequence shown here is derived from an EMBL/GenBank/DDBJ whole genome shotgun (WGS) entry which is preliminary data.</text>
</comment>
<dbReference type="NCBIfam" id="TIGR00535">
    <property type="entry name" value="SAM_DCase"/>
    <property type="match status" value="1"/>
</dbReference>
<keyword evidence="8" id="KW-0745">Spermidine biosynthesis</keyword>
<evidence type="ECO:0000256" key="5">
    <source>
        <dbReference type="ARBA" id="ARBA00022691"/>
    </source>
</evidence>
<evidence type="ECO:0000256" key="10">
    <source>
        <dbReference type="ARBA" id="ARBA00023145"/>
    </source>
</evidence>
<keyword evidence="13" id="KW-0670">Pyruvate</keyword>
<dbReference type="GO" id="GO:0005829">
    <property type="term" value="C:cytosol"/>
    <property type="evidence" value="ECO:0007669"/>
    <property type="project" value="TreeGrafter"/>
</dbReference>
<evidence type="ECO:0000256" key="14">
    <source>
        <dbReference type="SAM" id="MobiDB-lite"/>
    </source>
</evidence>
<evidence type="ECO:0000256" key="13">
    <source>
        <dbReference type="ARBA" id="ARBA00023317"/>
    </source>
</evidence>
<keyword evidence="12" id="KW-0704">Schiff base</keyword>
<evidence type="ECO:0000256" key="6">
    <source>
        <dbReference type="ARBA" id="ARBA00022793"/>
    </source>
</evidence>
<protein>
    <recommendedName>
        <fullName evidence="4">adenosylmethionine decarboxylase</fullName>
        <ecNumber evidence="4">4.1.1.50</ecNumber>
    </recommendedName>
</protein>
<evidence type="ECO:0000256" key="1">
    <source>
        <dbReference type="ARBA" id="ARBA00001928"/>
    </source>
</evidence>
<keyword evidence="16" id="KW-1185">Reference proteome</keyword>
<dbReference type="Pfam" id="PF01536">
    <property type="entry name" value="SAM_decarbox"/>
    <property type="match status" value="1"/>
</dbReference>
<dbReference type="PANTHER" id="PTHR11570:SF0">
    <property type="entry name" value="S-ADENOSYLMETHIONINE DECARBOXYLASE PROENZYME"/>
    <property type="match status" value="1"/>
</dbReference>
<evidence type="ECO:0000256" key="3">
    <source>
        <dbReference type="ARBA" id="ARBA00008466"/>
    </source>
</evidence>
<proteinExistence type="inferred from homology"/>
<keyword evidence="6" id="KW-0210">Decarboxylase</keyword>
<evidence type="ECO:0000256" key="9">
    <source>
        <dbReference type="ARBA" id="ARBA00023115"/>
    </source>
</evidence>
<keyword evidence="7" id="KW-0068">Autocatalytic cleavage</keyword>
<dbReference type="STRING" id="65357.A0A024G1I0"/>
<evidence type="ECO:0000256" key="2">
    <source>
        <dbReference type="ARBA" id="ARBA00004911"/>
    </source>
</evidence>
<keyword evidence="10" id="KW-0865">Zymogen</keyword>
<dbReference type="Proteomes" id="UP000053237">
    <property type="component" value="Unassembled WGS sequence"/>
</dbReference>
<dbReference type="GO" id="GO:0006597">
    <property type="term" value="P:spermine biosynthetic process"/>
    <property type="evidence" value="ECO:0007669"/>
    <property type="project" value="InterPro"/>
</dbReference>
<dbReference type="SUPFAM" id="SSF56276">
    <property type="entry name" value="S-adenosylmethionine decarboxylase"/>
    <property type="match status" value="1"/>
</dbReference>
<keyword evidence="5" id="KW-0949">S-adenosyl-L-methionine</keyword>
<evidence type="ECO:0000313" key="15">
    <source>
        <dbReference type="EMBL" id="CCI40376.1"/>
    </source>
</evidence>
<evidence type="ECO:0000256" key="7">
    <source>
        <dbReference type="ARBA" id="ARBA00022813"/>
    </source>
</evidence>
<dbReference type="InterPro" id="IPR016067">
    <property type="entry name" value="S-AdoMet_deCO2ase_core"/>
</dbReference>
<evidence type="ECO:0000256" key="12">
    <source>
        <dbReference type="ARBA" id="ARBA00023270"/>
    </source>
</evidence>
<dbReference type="EC" id="4.1.1.50" evidence="4"/>
<dbReference type="InterPro" id="IPR001985">
    <property type="entry name" value="S-AdoMet_decarboxylase_euk"/>
</dbReference>
<dbReference type="PROSITE" id="PS01336">
    <property type="entry name" value="ADOMETDC"/>
    <property type="match status" value="1"/>
</dbReference>
<evidence type="ECO:0000256" key="11">
    <source>
        <dbReference type="ARBA" id="ARBA00023239"/>
    </source>
</evidence>
<dbReference type="UniPathway" id="UPA00331">
    <property type="reaction ID" value="UER00451"/>
</dbReference>
<dbReference type="Gene3D" id="3.30.360.50">
    <property type="entry name" value="S-adenosylmethionine decarboxylase"/>
    <property type="match status" value="1"/>
</dbReference>
<dbReference type="Gene3D" id="3.60.90.10">
    <property type="entry name" value="S-adenosylmethionine decarboxylase"/>
    <property type="match status" value="1"/>
</dbReference>
<dbReference type="InParanoid" id="A0A024G1I0"/>
<organism evidence="15 16">
    <name type="scientific">Albugo candida</name>
    <dbReference type="NCBI Taxonomy" id="65357"/>
    <lineage>
        <taxon>Eukaryota</taxon>
        <taxon>Sar</taxon>
        <taxon>Stramenopiles</taxon>
        <taxon>Oomycota</taxon>
        <taxon>Peronosporomycetes</taxon>
        <taxon>Albuginales</taxon>
        <taxon>Albuginaceae</taxon>
        <taxon>Albugo</taxon>
    </lineage>
</organism>
<accession>A0A024G1I0</accession>
<dbReference type="InterPro" id="IPR048283">
    <property type="entry name" value="AdoMetDC-like"/>
</dbReference>
<comment type="similarity">
    <text evidence="3">Belongs to the eukaryotic AdoMetDC family.</text>
</comment>
<dbReference type="PANTHER" id="PTHR11570">
    <property type="entry name" value="S-ADENOSYLMETHIONINE DECARBOXYLASE"/>
    <property type="match status" value="1"/>
</dbReference>
<keyword evidence="9" id="KW-0620">Polyamine biosynthesis</keyword>
<feature type="region of interest" description="Disordered" evidence="14">
    <location>
        <begin position="1"/>
        <end position="25"/>
    </location>
</feature>
<dbReference type="GO" id="GO:0004014">
    <property type="term" value="F:adenosylmethionine decarboxylase activity"/>
    <property type="evidence" value="ECO:0007669"/>
    <property type="project" value="UniProtKB-EC"/>
</dbReference>
<dbReference type="OrthoDB" id="1068353at2759"/>
<keyword evidence="11" id="KW-0456">Lyase</keyword>
<comment type="cofactor">
    <cofactor evidence="1">
        <name>pyruvate</name>
        <dbReference type="ChEBI" id="CHEBI:15361"/>
    </cofactor>
</comment>
<name>A0A024G1I0_9STRA</name>
<dbReference type="InterPro" id="IPR018166">
    <property type="entry name" value="S-AdoMet_deCO2ase_CS"/>
</dbReference>
<evidence type="ECO:0000313" key="16">
    <source>
        <dbReference type="Proteomes" id="UP000053237"/>
    </source>
</evidence>
<dbReference type="AlphaFoldDB" id="A0A024G1I0"/>
<sequence length="401" mass="45404">MTLSDAPPIKSPCTPDEETSSTQSESSALFVGSVFEGPEKNLEIDFRVKSSTSPLGFRQVSRQELDTMLEAAKCQILSKIQNSHLDAYVLSESSLFVYANKLVLKTCGTTTLLACLPIIISAAKKLDMDIQWVGYSRKNYIFPEEQRFPHTSFTTEVAYLSQYFPNGSAHVLGPLNDDHWYIYVWDAEHHQDNSWTISDPIRPISAYSDTRSMQNSDSTLHIMMQAMNEDIAKQFCKNLDPAISSREITIKSGIRDLVPGAILDEVAFEPCGYSMNGILFDAYYTVHVTPESHCSYVSFETNARLRCYDSLLKNVVRCFQPGKFTVSVFADQNALKTSKMEIFEKDIVVLDDEQSYRRRGGHTQATFEGDYVCIMANWTLSQRKLQHKVEYQKKVRAPSFA</sequence>
<reference evidence="15 16" key="1">
    <citation type="submission" date="2012-05" db="EMBL/GenBank/DDBJ databases">
        <title>Recombination and specialization in a pathogen metapopulation.</title>
        <authorList>
            <person name="Gardiner A."/>
            <person name="Kemen E."/>
            <person name="Schultz-Larsen T."/>
            <person name="MacLean D."/>
            <person name="Van Oosterhout C."/>
            <person name="Jones J.D.G."/>
        </authorList>
    </citation>
    <scope>NUCLEOTIDE SEQUENCE [LARGE SCALE GENOMIC DNA]</scope>
    <source>
        <strain evidence="15 16">Ac Nc2</strain>
    </source>
</reference>
<gene>
    <name evidence="15" type="ORF">BN9_011600</name>
</gene>
<comment type="pathway">
    <text evidence="2">Amine and polyamine biosynthesis; S-adenosylmethioninamine biosynthesis; S-adenosylmethioninamine from S-adenosyl-L-methionine: step 1/1.</text>
</comment>